<sequence>MEHPLERIAGGQPPFDPADTPAEAAVRDAGRELRLSFHDGDVATLSAETLRLGCRCAWCTRARADGRFPAAFPGVAITAIEPLGGYAAHMTFDDGHDRGIYPWTYLRRLAAGETAPAAPARAA</sequence>
<dbReference type="Pfam" id="PF06155">
    <property type="entry name" value="GBBH-like_N"/>
    <property type="match status" value="1"/>
</dbReference>
<keyword evidence="2" id="KW-0408">Iron</keyword>
<reference evidence="5" key="1">
    <citation type="journal article" date="2014" name="Int. J. Syst. Evol. Microbiol.">
        <title>Complete genome sequence of Corynebacterium casei LMG S-19264T (=DSM 44701T), isolated from a smear-ripened cheese.</title>
        <authorList>
            <consortium name="US DOE Joint Genome Institute (JGI-PGF)"/>
            <person name="Walter F."/>
            <person name="Albersmeier A."/>
            <person name="Kalinowski J."/>
            <person name="Ruckert C."/>
        </authorList>
    </citation>
    <scope>NUCLEOTIDE SEQUENCE</scope>
    <source>
        <strain evidence="5">VKM B-2748</strain>
    </source>
</reference>
<evidence type="ECO:0000256" key="2">
    <source>
        <dbReference type="ARBA" id="ARBA00023004"/>
    </source>
</evidence>
<dbReference type="GO" id="GO:0046872">
    <property type="term" value="F:metal ion binding"/>
    <property type="evidence" value="ECO:0007669"/>
    <property type="project" value="UniProtKB-KW"/>
</dbReference>
<dbReference type="Gene3D" id="3.30.2020.30">
    <property type="match status" value="1"/>
</dbReference>
<reference evidence="5" key="2">
    <citation type="submission" date="2023-01" db="EMBL/GenBank/DDBJ databases">
        <authorList>
            <person name="Sun Q."/>
            <person name="Evtushenko L."/>
        </authorList>
    </citation>
    <scope>NUCLEOTIDE SEQUENCE</scope>
    <source>
        <strain evidence="5">VKM B-2748</strain>
    </source>
</reference>
<evidence type="ECO:0000259" key="4">
    <source>
        <dbReference type="Pfam" id="PF06155"/>
    </source>
</evidence>
<name>A0A9W6JM39_9HYPH</name>
<keyword evidence="6" id="KW-1185">Reference proteome</keyword>
<evidence type="ECO:0000256" key="1">
    <source>
        <dbReference type="ARBA" id="ARBA00022723"/>
    </source>
</evidence>
<evidence type="ECO:0000313" key="5">
    <source>
        <dbReference type="EMBL" id="GLK79612.1"/>
    </source>
</evidence>
<comment type="caution">
    <text evidence="5">The sequence shown here is derived from an EMBL/GenBank/DDBJ whole genome shotgun (WGS) entry which is preliminary data.</text>
</comment>
<dbReference type="EMBL" id="BSFL01000002">
    <property type="protein sequence ID" value="GLK79612.1"/>
    <property type="molecule type" value="Genomic_DNA"/>
</dbReference>
<dbReference type="Proteomes" id="UP001143309">
    <property type="component" value="Unassembled WGS sequence"/>
</dbReference>
<dbReference type="RefSeq" id="WP_271200114.1">
    <property type="nucleotide sequence ID" value="NZ_BSFL01000002.1"/>
</dbReference>
<dbReference type="PANTHER" id="PTHR35303">
    <property type="entry name" value="OS02G0197800 PROTEIN"/>
    <property type="match status" value="1"/>
</dbReference>
<feature type="domain" description="Gamma-butyrobetaine hydroxylase-like N-terminal" evidence="4">
    <location>
        <begin position="27"/>
        <end position="107"/>
    </location>
</feature>
<accession>A0A9W6JM39</accession>
<protein>
    <recommendedName>
        <fullName evidence="4">Gamma-butyrobetaine hydroxylase-like N-terminal domain-containing protein</fullName>
    </recommendedName>
</protein>
<evidence type="ECO:0000256" key="3">
    <source>
        <dbReference type="SAM" id="MobiDB-lite"/>
    </source>
</evidence>
<dbReference type="AlphaFoldDB" id="A0A9W6JM39"/>
<gene>
    <name evidence="5" type="ORF">GCM10008174_13530</name>
</gene>
<dbReference type="InterPro" id="IPR038492">
    <property type="entry name" value="GBBH-like_N_sf"/>
</dbReference>
<feature type="region of interest" description="Disordered" evidence="3">
    <location>
        <begin position="1"/>
        <end position="24"/>
    </location>
</feature>
<proteinExistence type="predicted"/>
<dbReference type="InterPro" id="IPR010376">
    <property type="entry name" value="GBBH-like_N"/>
</dbReference>
<evidence type="ECO:0000313" key="6">
    <source>
        <dbReference type="Proteomes" id="UP001143309"/>
    </source>
</evidence>
<organism evidence="5 6">
    <name type="scientific">Methylopila turkensis</name>
    <dbReference type="NCBI Taxonomy" id="1437816"/>
    <lineage>
        <taxon>Bacteria</taxon>
        <taxon>Pseudomonadati</taxon>
        <taxon>Pseudomonadota</taxon>
        <taxon>Alphaproteobacteria</taxon>
        <taxon>Hyphomicrobiales</taxon>
        <taxon>Methylopilaceae</taxon>
        <taxon>Methylopila</taxon>
    </lineage>
</organism>
<keyword evidence="1" id="KW-0479">Metal-binding</keyword>